<dbReference type="AlphaFoldDB" id="A0A255GJL3"/>
<feature type="chain" id="PRO_5012784386" description="LGFP repeat-containing protein" evidence="2">
    <location>
        <begin position="28"/>
        <end position="266"/>
    </location>
</feature>
<name>A0A255GJL3_9ACTN</name>
<protein>
    <recommendedName>
        <fullName evidence="5">LGFP repeat-containing protein</fullName>
    </recommendedName>
</protein>
<dbReference type="Proteomes" id="UP000215896">
    <property type="component" value="Unassembled WGS sequence"/>
</dbReference>
<evidence type="ECO:0008006" key="5">
    <source>
        <dbReference type="Google" id="ProtNLM"/>
    </source>
</evidence>
<dbReference type="Pfam" id="PF08310">
    <property type="entry name" value="LGFP"/>
    <property type="match status" value="2"/>
</dbReference>
<keyword evidence="2" id="KW-0732">Signal</keyword>
<evidence type="ECO:0000256" key="2">
    <source>
        <dbReference type="SAM" id="SignalP"/>
    </source>
</evidence>
<dbReference type="OrthoDB" id="3725384at2"/>
<sequence length="266" mass="29650">MPPFRTAVAATLGGLLLAAGQLSNAQAAPTPSPTSDPTVRPAPTATPTGDYPPWNPCYYQILMDQAYDKNKDWLGDYRRSGTCIAEFSNGTIDANKYETYLVRDRMWTRYHALDGYTGFLARPTSNQFPVRDGGLVQRFEGGTMYAVPNAGTYVVRDEFLRRYGEFGYENGVLGFPVSDRFCGLRGGGCGQHFQTGSLYQAVPTAAMFAVHGLFRDTWSANGWENGYFGYPMTDEINETSDQVTQRFEGGWMRYNFRTGVLTTGRW</sequence>
<gene>
    <name evidence="3" type="ORF">CGZ94_08180</name>
</gene>
<comment type="caution">
    <text evidence="3">The sequence shown here is derived from an EMBL/GenBank/DDBJ whole genome shotgun (WGS) entry which is preliminary data.</text>
</comment>
<feature type="signal peptide" evidence="2">
    <location>
        <begin position="1"/>
        <end position="27"/>
    </location>
</feature>
<keyword evidence="4" id="KW-1185">Reference proteome</keyword>
<reference evidence="3 4" key="1">
    <citation type="submission" date="2017-07" db="EMBL/GenBank/DDBJ databases">
        <title>Draft whole genome sequences of clinical Proprionibacteriaceae strains.</title>
        <authorList>
            <person name="Bernier A.-M."/>
            <person name="Bernard K."/>
            <person name="Domingo M.-C."/>
        </authorList>
    </citation>
    <scope>NUCLEOTIDE SEQUENCE [LARGE SCALE GENOMIC DNA]</scope>
    <source>
        <strain evidence="3 4">NML 030167</strain>
    </source>
</reference>
<dbReference type="InterPro" id="IPR013207">
    <property type="entry name" value="LGFP"/>
</dbReference>
<organism evidence="3 4">
    <name type="scientific">Enemella evansiae</name>
    <dbReference type="NCBI Taxonomy" id="2016499"/>
    <lineage>
        <taxon>Bacteria</taxon>
        <taxon>Bacillati</taxon>
        <taxon>Actinomycetota</taxon>
        <taxon>Actinomycetes</taxon>
        <taxon>Propionibacteriales</taxon>
        <taxon>Propionibacteriaceae</taxon>
        <taxon>Enemella</taxon>
    </lineage>
</organism>
<dbReference type="RefSeq" id="WP_094405315.1">
    <property type="nucleotide sequence ID" value="NZ_NMVO01000012.1"/>
</dbReference>
<dbReference type="EMBL" id="NMVO01000012">
    <property type="protein sequence ID" value="OYO14553.1"/>
    <property type="molecule type" value="Genomic_DNA"/>
</dbReference>
<evidence type="ECO:0000313" key="4">
    <source>
        <dbReference type="Proteomes" id="UP000215896"/>
    </source>
</evidence>
<proteinExistence type="predicted"/>
<evidence type="ECO:0000256" key="1">
    <source>
        <dbReference type="SAM" id="MobiDB-lite"/>
    </source>
</evidence>
<feature type="region of interest" description="Disordered" evidence="1">
    <location>
        <begin position="24"/>
        <end position="48"/>
    </location>
</feature>
<accession>A0A255GJL3</accession>
<evidence type="ECO:0000313" key="3">
    <source>
        <dbReference type="EMBL" id="OYO14553.1"/>
    </source>
</evidence>